<evidence type="ECO:0000313" key="2">
    <source>
        <dbReference type="Proteomes" id="UP000030185"/>
    </source>
</evidence>
<dbReference type="STRING" id="153721.MYP_3300"/>
<name>A0A098LGG0_9BACT</name>
<evidence type="ECO:0000313" key="1">
    <source>
        <dbReference type="EMBL" id="GAL86071.1"/>
    </source>
</evidence>
<dbReference type="InterPro" id="IPR043733">
    <property type="entry name" value="DUF5677"/>
</dbReference>
<sequence>MEEPYYIENLIQRFIEKLKKNYKNSEEEFGKMINEKLPIVIESISKGTLEEVFKYCFEEENDSRKREKEIVNKVSRNYDLGIKLFEGFMELNAKINSITYNKYFKIFDTFDDHIKLDTLISIHVRACQVANEILVLIKNGYADGAHARWRTLHELSVTFLYLYDSDYEIIHMYNDYEVIELYKKAKEYRNCEEALDLRKLGEDEWKELTQQRDAIILRYGKEFSESYGWTMKDLPKGKRNFKELEKYVGIDNMRVIYAWANESVHAGVSGIRNKLSLKEYESYHFLAGPNDCGFLDPVQYTTASLCQMSEVLLDMEDSMLNKILDELLCFFQNEIVTEFSMVEQKPA</sequence>
<dbReference type="EMBL" id="BBLT01000006">
    <property type="protein sequence ID" value="GAL86071.1"/>
    <property type="molecule type" value="Genomic_DNA"/>
</dbReference>
<dbReference type="Proteomes" id="UP000030185">
    <property type="component" value="Unassembled WGS sequence"/>
</dbReference>
<organism evidence="1 2">
    <name type="scientific">Sporocytophaga myxococcoides</name>
    <dbReference type="NCBI Taxonomy" id="153721"/>
    <lineage>
        <taxon>Bacteria</taxon>
        <taxon>Pseudomonadati</taxon>
        <taxon>Bacteroidota</taxon>
        <taxon>Cytophagia</taxon>
        <taxon>Cytophagales</taxon>
        <taxon>Cytophagaceae</taxon>
        <taxon>Sporocytophaga</taxon>
    </lineage>
</organism>
<dbReference type="eggNOG" id="ENOG502ZAJK">
    <property type="taxonomic scope" value="Bacteria"/>
</dbReference>
<reference evidence="1 2" key="1">
    <citation type="submission" date="2014-09" db="EMBL/GenBank/DDBJ databases">
        <title>Sporocytophaga myxococcoides PG-01 genome sequencing.</title>
        <authorList>
            <person name="Liu L."/>
            <person name="Gao P.J."/>
            <person name="Chen G.J."/>
            <person name="Wang L.S."/>
        </authorList>
    </citation>
    <scope>NUCLEOTIDE SEQUENCE [LARGE SCALE GENOMIC DNA]</scope>
    <source>
        <strain evidence="1 2">PG-01</strain>
    </source>
</reference>
<dbReference type="AlphaFoldDB" id="A0A098LGG0"/>
<gene>
    <name evidence="1" type="ORF">MYP_3300</name>
</gene>
<dbReference type="Pfam" id="PF18928">
    <property type="entry name" value="DUF5677"/>
    <property type="match status" value="1"/>
</dbReference>
<protein>
    <submittedName>
        <fullName evidence="1">Uncharacterized protein</fullName>
    </submittedName>
</protein>
<keyword evidence="2" id="KW-1185">Reference proteome</keyword>
<dbReference type="RefSeq" id="WP_045465256.1">
    <property type="nucleotide sequence ID" value="NZ_BBLT01000006.1"/>
</dbReference>
<accession>A0A098LGG0</accession>
<comment type="caution">
    <text evidence="1">The sequence shown here is derived from an EMBL/GenBank/DDBJ whole genome shotgun (WGS) entry which is preliminary data.</text>
</comment>
<proteinExistence type="predicted"/>
<dbReference type="OrthoDB" id="7531258at2"/>